<name>A0A369M5A9_EGGLN</name>
<evidence type="ECO:0000313" key="2">
    <source>
        <dbReference type="EMBL" id="RDB66820.1"/>
    </source>
</evidence>
<reference evidence="2 3" key="1">
    <citation type="journal article" date="2018" name="Elife">
        <title>Discovery and characterization of a prevalent human gut bacterial enzyme sufficient for the inactivation of a family of plant toxins.</title>
        <authorList>
            <person name="Koppel N."/>
            <person name="Bisanz J.E."/>
            <person name="Pandelia M.E."/>
            <person name="Turnbaugh P.J."/>
            <person name="Balskus E.P."/>
        </authorList>
    </citation>
    <scope>NUCLEOTIDE SEQUENCE [LARGE SCALE GENOMIC DNA]</scope>
    <source>
        <strain evidence="2 3">W1 BHI 6</strain>
    </source>
</reference>
<dbReference type="CDD" id="cd07344">
    <property type="entry name" value="M48_yhfN_like"/>
    <property type="match status" value="1"/>
</dbReference>
<dbReference type="Gene3D" id="3.30.2010.10">
    <property type="entry name" value="Metalloproteases ('zincins'), catalytic domain"/>
    <property type="match status" value="1"/>
</dbReference>
<feature type="domain" description="YgjP-like metallopeptidase" evidence="1">
    <location>
        <begin position="105"/>
        <end position="202"/>
    </location>
</feature>
<evidence type="ECO:0000313" key="3">
    <source>
        <dbReference type="Proteomes" id="UP000253970"/>
    </source>
</evidence>
<evidence type="ECO:0000259" key="1">
    <source>
        <dbReference type="Pfam" id="PF01863"/>
    </source>
</evidence>
<dbReference type="PANTHER" id="PTHR30399">
    <property type="entry name" value="UNCHARACTERIZED PROTEIN YGJP"/>
    <property type="match status" value="1"/>
</dbReference>
<proteinExistence type="predicted"/>
<sequence>MSPRQRAARGRASASRPVAPVEPVELVVDGLVVRLTRKRIKNLNLRVHRGGGFVEVSAPAHVRDRDIERFVREKRPWIDAKLAQVAASPAAVAAEAGPEEVAAWRAVVEACVPALVEAWEPIMGVKAGKLAYRNMTSRWGSCQPATGRICINVRLALYPPECLEYVVVHELCHLLERGHGPRFKALMDAFMPDWRDRRAKLR</sequence>
<dbReference type="Pfam" id="PF01863">
    <property type="entry name" value="YgjP-like"/>
    <property type="match status" value="2"/>
</dbReference>
<dbReference type="RefSeq" id="WP_114534568.1">
    <property type="nucleotide sequence ID" value="NZ_JADNER010000005.1"/>
</dbReference>
<dbReference type="PANTHER" id="PTHR30399:SF1">
    <property type="entry name" value="UTP PYROPHOSPHATASE"/>
    <property type="match status" value="1"/>
</dbReference>
<dbReference type="AlphaFoldDB" id="A0A369M5A9"/>
<feature type="domain" description="YgjP-like metallopeptidase" evidence="1">
    <location>
        <begin position="41"/>
        <end position="89"/>
    </location>
</feature>
<accession>A0A369M5A9</accession>
<dbReference type="Proteomes" id="UP000253970">
    <property type="component" value="Unassembled WGS sequence"/>
</dbReference>
<dbReference type="InterPro" id="IPR002725">
    <property type="entry name" value="YgjP-like_metallopeptidase"/>
</dbReference>
<organism evidence="2 3">
    <name type="scientific">Eggerthella lenta</name>
    <name type="common">Eubacterium lentum</name>
    <dbReference type="NCBI Taxonomy" id="84112"/>
    <lineage>
        <taxon>Bacteria</taxon>
        <taxon>Bacillati</taxon>
        <taxon>Actinomycetota</taxon>
        <taxon>Coriobacteriia</taxon>
        <taxon>Eggerthellales</taxon>
        <taxon>Eggerthellaceae</taxon>
        <taxon>Eggerthella</taxon>
    </lineage>
</organism>
<dbReference type="EMBL" id="PPTU01000031">
    <property type="protein sequence ID" value="RDB66820.1"/>
    <property type="molecule type" value="Genomic_DNA"/>
</dbReference>
<protein>
    <submittedName>
        <fullName evidence="2">M48 family peptidase</fullName>
    </submittedName>
</protein>
<gene>
    <name evidence="2" type="ORF">C1875_13555</name>
</gene>
<comment type="caution">
    <text evidence="2">The sequence shown here is derived from an EMBL/GenBank/DDBJ whole genome shotgun (WGS) entry which is preliminary data.</text>
</comment>
<dbReference type="InterPro" id="IPR053136">
    <property type="entry name" value="UTP_pyrophosphatase-like"/>
</dbReference>